<dbReference type="AlphaFoldDB" id="A0A226EI76"/>
<proteinExistence type="predicted"/>
<feature type="compositionally biased region" description="Low complexity" evidence="1">
    <location>
        <begin position="47"/>
        <end position="63"/>
    </location>
</feature>
<feature type="region of interest" description="Disordered" evidence="1">
    <location>
        <begin position="32"/>
        <end position="70"/>
    </location>
</feature>
<protein>
    <submittedName>
        <fullName evidence="2">Homeotic protein empty spiracles</fullName>
    </submittedName>
</protein>
<reference evidence="2 3" key="1">
    <citation type="submission" date="2015-12" db="EMBL/GenBank/DDBJ databases">
        <title>The genome of Folsomia candida.</title>
        <authorList>
            <person name="Faddeeva A."/>
            <person name="Derks M.F."/>
            <person name="Anvar Y."/>
            <person name="Smit S."/>
            <person name="Van Straalen N."/>
            <person name="Roelofs D."/>
        </authorList>
    </citation>
    <scope>NUCLEOTIDE SEQUENCE [LARGE SCALE GENOMIC DNA]</scope>
    <source>
        <strain evidence="2 3">VU population</strain>
        <tissue evidence="2">Whole body</tissue>
    </source>
</reference>
<organism evidence="2 3">
    <name type="scientific">Folsomia candida</name>
    <name type="common">Springtail</name>
    <dbReference type="NCBI Taxonomy" id="158441"/>
    <lineage>
        <taxon>Eukaryota</taxon>
        <taxon>Metazoa</taxon>
        <taxon>Ecdysozoa</taxon>
        <taxon>Arthropoda</taxon>
        <taxon>Hexapoda</taxon>
        <taxon>Collembola</taxon>
        <taxon>Entomobryomorpha</taxon>
        <taxon>Isotomoidea</taxon>
        <taxon>Isotomidae</taxon>
        <taxon>Proisotominae</taxon>
        <taxon>Folsomia</taxon>
    </lineage>
</organism>
<feature type="region of interest" description="Disordered" evidence="1">
    <location>
        <begin position="148"/>
        <end position="185"/>
    </location>
</feature>
<dbReference type="EMBL" id="LNIX01000003">
    <property type="protein sequence ID" value="OXA56777.1"/>
    <property type="molecule type" value="Genomic_DNA"/>
</dbReference>
<evidence type="ECO:0000313" key="3">
    <source>
        <dbReference type="Proteomes" id="UP000198287"/>
    </source>
</evidence>
<keyword evidence="3" id="KW-1185">Reference proteome</keyword>
<dbReference type="OrthoDB" id="6159439at2759"/>
<dbReference type="OMA" id="PHRISHG"/>
<sequence>MMPLAPTSTELPAAHRPKIGFSIDSIVGGGGGGGSTNLSAGHRSHRSGSLTPPSPEPSSTEISAKTGSPEETLATTFTITSTTTICSTTTTSTTPPPPTTTTIITIAPPHTGVRGQFPHLRTTASPPPAEKTLSVLATTLPRMSKSPLVFSSPNQLPPPPNNDQMHHHSSPPNVQGHPPPGLPPHFAAYPPGMLNFAVQAAAAAAAQSHHHPGLPWMGPPHPHPHHPHHPGASAHPLYPWLLAKHSRLFPHRFGPGPELPGFLLQPFRKPKRIRTAFSPSQLLKLEIKLERRRQPLPSKRGSVAQGRGNVDPSPHAAPCTLFIVGGNHGPNPTHCS</sequence>
<evidence type="ECO:0000256" key="1">
    <source>
        <dbReference type="SAM" id="MobiDB-lite"/>
    </source>
</evidence>
<dbReference type="Proteomes" id="UP000198287">
    <property type="component" value="Unassembled WGS sequence"/>
</dbReference>
<name>A0A226EI76_FOLCA</name>
<comment type="caution">
    <text evidence="2">The sequence shown here is derived from an EMBL/GenBank/DDBJ whole genome shotgun (WGS) entry which is preliminary data.</text>
</comment>
<accession>A0A226EI76</accession>
<gene>
    <name evidence="2" type="ORF">Fcan01_08330</name>
</gene>
<evidence type="ECO:0000313" key="2">
    <source>
        <dbReference type="EMBL" id="OXA56777.1"/>
    </source>
</evidence>